<name>A0A2N4U3F5_9BURK</name>
<dbReference type="AlphaFoldDB" id="A0A2N4U3F5"/>
<reference evidence="4 5" key="1">
    <citation type="submission" date="2017-10" db="EMBL/GenBank/DDBJ databases">
        <title>Two draft genome sequences of Pusillimonas sp. strains isolated from a nitrate- and radionuclide-contaminated groundwater in Russia.</title>
        <authorList>
            <person name="Grouzdev D.S."/>
            <person name="Tourova T.P."/>
            <person name="Goeva M.A."/>
            <person name="Babich T.L."/>
            <person name="Sokolova D.S."/>
            <person name="Abdullin R."/>
            <person name="Poltaraus A.B."/>
            <person name="Toshchakov S.V."/>
            <person name="Nazina T.N."/>
        </authorList>
    </citation>
    <scope>NUCLEOTIDE SEQUENCE [LARGE SCALE GENOMIC DNA]</scope>
    <source>
        <strain evidence="4 5">JR1/69-3-13</strain>
    </source>
</reference>
<sequence length="817" mass="91611">MKTAFTCLFSLILSTTANVADARISRADYDALIHGARAGEYEPALIMLRQHSAEHPRDWRAAYDRILIAGWAGAPDEVILVYEGLDPPPNRLPADVLRTIAQAYRDTQRWDDALARYRQGRQLYPRQTSFVVGEIMVLTDAGNIDAAVLLGQQQVEQHPGDVDLRLALGYAYRGTNSPYAALQLADQARSIAPGKNYVTREYIKSLERAGMPLAALNAARGHPGLLNDKEIRNLQADYAAELVRLAEMPSRQESERFVIVDRSLAEYDRLIQAWEALGPVANDELLRVRMDRLQALQIRMRMPEVVSEYEAMKAQGVEVPRYVLNDVANAYLYLRQPEVAAHLYKQVLSDSASKLDSPGEHLSNQTRLFYALIESEQFDEASQVIEAARKEQPIWRRIRGVPQSVPNDLHLYAEETAALSLYYADDTPAAQRRLEELVDQAPRNVGLRAALAGVYRGRSLPRAAETQLKMAEPLEPRGVEVQAGQGLTAIDLQEWRQANSLALDLAARFPEAKPTDTLARRWAIHKKAELRVSGNRGIASDSPVVGSGDFNIETVLYSAPLDYNWRAFGGGGYATGEFEEGTAHYRWLRTGVEYRARDITAELEVSSHNYGYGTKPGARVSAAYDLNDHWQVGGSAELRSRETPLRALRSDISANSLGAYVRWRANERREWTFSVAPSHFSDGNNRWTGVISGTERIYTTPTLKADLQMNIAASHNSIEDVPYFNPRSDLEVLPTLNLTHILHRRYETVWEQRFLFGAGLYAQKGYGTGAIGALGYGMRYQFNDAFDIGATVTGVSRPYDGVRERELRIMFEMNLRF</sequence>
<dbReference type="EMBL" id="PDNW01000010">
    <property type="protein sequence ID" value="PLC49546.1"/>
    <property type="molecule type" value="Genomic_DNA"/>
</dbReference>
<evidence type="ECO:0000259" key="3">
    <source>
        <dbReference type="Pfam" id="PF21197"/>
    </source>
</evidence>
<dbReference type="InterPro" id="IPR019734">
    <property type="entry name" value="TPR_rpt"/>
</dbReference>
<keyword evidence="5" id="KW-1185">Reference proteome</keyword>
<dbReference type="NCBIfam" id="TIGR03939">
    <property type="entry name" value="PGA_TPR_OMP"/>
    <property type="match status" value="1"/>
</dbReference>
<dbReference type="GO" id="GO:1901515">
    <property type="term" value="F:poly-beta-1,6-N-acetyl-D-glucosamine transmembrane transporter activity"/>
    <property type="evidence" value="ECO:0007669"/>
    <property type="project" value="InterPro"/>
</dbReference>
<feature type="domain" description="PgaA membrane beta barrel" evidence="3">
    <location>
        <begin position="524"/>
        <end position="817"/>
    </location>
</feature>
<gene>
    <name evidence="4" type="primary">pgaA</name>
    <name evidence="4" type="ORF">CR159_13170</name>
</gene>
<feature type="chain" id="PRO_5014995319" evidence="2">
    <location>
        <begin position="20"/>
        <end position="817"/>
    </location>
</feature>
<evidence type="ECO:0000313" key="5">
    <source>
        <dbReference type="Proteomes" id="UP000234190"/>
    </source>
</evidence>
<dbReference type="RefSeq" id="WP_102074419.1">
    <property type="nucleotide sequence ID" value="NZ_PDNW01000010.1"/>
</dbReference>
<dbReference type="InterPro" id="IPR023870">
    <property type="entry name" value="PGA_export_porin_PgaA"/>
</dbReference>
<accession>A0A2N4U3F5</accession>
<keyword evidence="1" id="KW-0802">TPR repeat</keyword>
<dbReference type="Pfam" id="PF21197">
    <property type="entry name" value="PgaA_barrel"/>
    <property type="match status" value="1"/>
</dbReference>
<dbReference type="Proteomes" id="UP000234190">
    <property type="component" value="Unassembled WGS sequence"/>
</dbReference>
<dbReference type="OrthoDB" id="5405060at2"/>
<feature type="signal peptide" evidence="2">
    <location>
        <begin position="1"/>
        <end position="19"/>
    </location>
</feature>
<dbReference type="PROSITE" id="PS50005">
    <property type="entry name" value="TPR"/>
    <property type="match status" value="1"/>
</dbReference>
<dbReference type="Gene3D" id="1.25.40.10">
    <property type="entry name" value="Tetratricopeptide repeat domain"/>
    <property type="match status" value="2"/>
</dbReference>
<dbReference type="SMART" id="SM00028">
    <property type="entry name" value="TPR"/>
    <property type="match status" value="2"/>
</dbReference>
<organism evidence="4 5">
    <name type="scientific">Pollutimonas subterranea</name>
    <dbReference type="NCBI Taxonomy" id="2045210"/>
    <lineage>
        <taxon>Bacteria</taxon>
        <taxon>Pseudomonadati</taxon>
        <taxon>Pseudomonadota</taxon>
        <taxon>Betaproteobacteria</taxon>
        <taxon>Burkholderiales</taxon>
        <taxon>Alcaligenaceae</taxon>
        <taxon>Pollutimonas</taxon>
    </lineage>
</organism>
<evidence type="ECO:0000256" key="1">
    <source>
        <dbReference type="PROSITE-ProRule" id="PRU00339"/>
    </source>
</evidence>
<feature type="repeat" description="TPR" evidence="1">
    <location>
        <begin position="94"/>
        <end position="127"/>
    </location>
</feature>
<dbReference type="InterPro" id="IPR049003">
    <property type="entry name" value="PgaA_barrel"/>
</dbReference>
<dbReference type="InterPro" id="IPR011990">
    <property type="entry name" value="TPR-like_helical_dom_sf"/>
</dbReference>
<protein>
    <submittedName>
        <fullName evidence="4">Poly-beta-1,6 N-acetyl-D-glucosamine export porin PgaA</fullName>
    </submittedName>
</protein>
<proteinExistence type="predicted"/>
<evidence type="ECO:0000313" key="4">
    <source>
        <dbReference type="EMBL" id="PLC49546.1"/>
    </source>
</evidence>
<dbReference type="SUPFAM" id="SSF48452">
    <property type="entry name" value="TPR-like"/>
    <property type="match status" value="2"/>
</dbReference>
<evidence type="ECO:0000256" key="2">
    <source>
        <dbReference type="SAM" id="SignalP"/>
    </source>
</evidence>
<comment type="caution">
    <text evidence="4">The sequence shown here is derived from an EMBL/GenBank/DDBJ whole genome shotgun (WGS) entry which is preliminary data.</text>
</comment>
<keyword evidence="2" id="KW-0732">Signal</keyword>